<evidence type="ECO:0000313" key="4">
    <source>
        <dbReference type="Proteomes" id="UP000655443"/>
    </source>
</evidence>
<feature type="region of interest" description="Disordered" evidence="1">
    <location>
        <begin position="1"/>
        <end position="21"/>
    </location>
</feature>
<dbReference type="Gene3D" id="3.10.450.40">
    <property type="match status" value="1"/>
</dbReference>
<dbReference type="Pfam" id="PF04965">
    <property type="entry name" value="GPW_gp25"/>
    <property type="match status" value="1"/>
</dbReference>
<gene>
    <name evidence="3" type="ORF">GCM10010339_57830</name>
</gene>
<name>A0A918YMY6_9ACTN</name>
<dbReference type="EMBL" id="BMVG01000017">
    <property type="protein sequence ID" value="GHE08569.1"/>
    <property type="molecule type" value="Genomic_DNA"/>
</dbReference>
<feature type="domain" description="IraD/Gp25-like" evidence="2">
    <location>
        <begin position="23"/>
        <end position="109"/>
    </location>
</feature>
<dbReference type="SUPFAM" id="SSF160719">
    <property type="entry name" value="gpW/gp25-like"/>
    <property type="match status" value="1"/>
</dbReference>
<evidence type="ECO:0000259" key="2">
    <source>
        <dbReference type="Pfam" id="PF04965"/>
    </source>
</evidence>
<sequence length="121" mass="12897">MTGPLAFPLRPDGTGRTASADPDQHIRDLIGLVLLTEPGERVMRPDFGCGLRAMVFAPLGDVMATTTQALVQAQLHTWLDDVISIDQVTAEAREDGSLVVTVAYRRRADGTPGSSQVVVPA</sequence>
<evidence type="ECO:0000256" key="1">
    <source>
        <dbReference type="SAM" id="MobiDB-lite"/>
    </source>
</evidence>
<dbReference type="Proteomes" id="UP000655443">
    <property type="component" value="Unassembled WGS sequence"/>
</dbReference>
<proteinExistence type="predicted"/>
<organism evidence="3 4">
    <name type="scientific">Streptomyces alanosinicus</name>
    <dbReference type="NCBI Taxonomy" id="68171"/>
    <lineage>
        <taxon>Bacteria</taxon>
        <taxon>Bacillati</taxon>
        <taxon>Actinomycetota</taxon>
        <taxon>Actinomycetes</taxon>
        <taxon>Kitasatosporales</taxon>
        <taxon>Streptomycetaceae</taxon>
        <taxon>Streptomyces</taxon>
    </lineage>
</organism>
<comment type="caution">
    <text evidence="3">The sequence shown here is derived from an EMBL/GenBank/DDBJ whole genome shotgun (WGS) entry which is preliminary data.</text>
</comment>
<dbReference type="RefSeq" id="WP_189956571.1">
    <property type="nucleotide sequence ID" value="NZ_BMVG01000017.1"/>
</dbReference>
<accession>A0A918YMY6</accession>
<reference evidence="3" key="1">
    <citation type="journal article" date="2014" name="Int. J. Syst. Evol. Microbiol.">
        <title>Complete genome sequence of Corynebacterium casei LMG S-19264T (=DSM 44701T), isolated from a smear-ripened cheese.</title>
        <authorList>
            <consortium name="US DOE Joint Genome Institute (JGI-PGF)"/>
            <person name="Walter F."/>
            <person name="Albersmeier A."/>
            <person name="Kalinowski J."/>
            <person name="Ruckert C."/>
        </authorList>
    </citation>
    <scope>NUCLEOTIDE SEQUENCE</scope>
    <source>
        <strain evidence="3">JCM 4714</strain>
    </source>
</reference>
<reference evidence="3" key="2">
    <citation type="submission" date="2020-09" db="EMBL/GenBank/DDBJ databases">
        <authorList>
            <person name="Sun Q."/>
            <person name="Ohkuma M."/>
        </authorList>
    </citation>
    <scope>NUCLEOTIDE SEQUENCE</scope>
    <source>
        <strain evidence="3">JCM 4714</strain>
    </source>
</reference>
<dbReference type="AlphaFoldDB" id="A0A918YMY6"/>
<dbReference type="InterPro" id="IPR007048">
    <property type="entry name" value="IraD/Gp25-like"/>
</dbReference>
<keyword evidence="4" id="KW-1185">Reference proteome</keyword>
<evidence type="ECO:0000313" key="3">
    <source>
        <dbReference type="EMBL" id="GHE08569.1"/>
    </source>
</evidence>
<protein>
    <submittedName>
        <fullName evidence="3">Baseplate protein</fullName>
    </submittedName>
</protein>